<dbReference type="GO" id="GO:0000786">
    <property type="term" value="C:nucleosome"/>
    <property type="evidence" value="ECO:0007669"/>
    <property type="project" value="InterPro"/>
</dbReference>
<sequence length="725" mass="81528">MTTAPKIQVRKKTPATRYSTDPHDENRPFWCDWISDEDGEICGLTFKVQSTLRSHVSRQHLGTKEKRDNQYLIGIRLGRTRSLKTCQSNFIGSFAKAHTEELPSMDWNNRHLHIQEPLEIEALDVFRKQRARLVNKSYRCGRYIVVEAVAAEMGILNYLDYIQDKPDKVFYEYFYSRDGSTPCSIVTDPDKAIHSSVAQLCAETDEDGKPRYVCYDQKLAEFVFSSGHSDENRKAACRREAFETMVAQGSRMTELNQNKCQCVKLNIHTEIIEGIKGGLAEQEASLGFQYGRAKLPLFCLENWKTNKPCKQNHNPDNLVFFPTHHPNIADFVKVVPVKPSELKKWSINIEQNSVGKWVTSKPEKAVLNIKLDTPRAGSISYNRPFPRKKTGLLSYPMMILSAVQELNEASGSTIAAIQDFVNGRYSVDSNSGSLRKSIKRVLDDKHLTLCRGSMTNKAYRLGPVTYAVPLKGGARLAEKLGRTPKRPRKPPAASLPKNNKTKSSAGPLLSHGSRNSTVDDDSTTDKETILSSPDKTSNTKILSYYDNCIRQSDLMSLQDENWLSDVIIDFYFQYLTYSCLPAKVFDGMLLNEFTFFALNDSDSSTNNFSGSHWSLLIYSKVDQAFIHFDSSRSGINNVAAEVLAARVEHFTWGANVIHNKYCRLQVNGFDCGCHVLCNAELIMEYVSRNPGGSIAGETCPTSSSAQSALMRSKLTDVINKLKLDV</sequence>
<comment type="similarity">
    <text evidence="1">Belongs to the peptidase C48 family.</text>
</comment>
<evidence type="ECO:0000259" key="9">
    <source>
        <dbReference type="PROSITE" id="PS51504"/>
    </source>
</evidence>
<dbReference type="GO" id="GO:0000338">
    <property type="term" value="P:protein deneddylation"/>
    <property type="evidence" value="ECO:0007669"/>
    <property type="project" value="TreeGrafter"/>
</dbReference>
<accession>A0A226EWG0</accession>
<dbReference type="InterPro" id="IPR013087">
    <property type="entry name" value="Znf_C2H2_type"/>
</dbReference>
<dbReference type="InterPro" id="IPR003653">
    <property type="entry name" value="Peptidase_C48_C"/>
</dbReference>
<dbReference type="Gene3D" id="1.10.10.10">
    <property type="entry name" value="Winged helix-like DNA-binding domain superfamily/Winged helix DNA-binding domain"/>
    <property type="match status" value="1"/>
</dbReference>
<keyword evidence="3" id="KW-0378">Hydrolase</keyword>
<comment type="caution">
    <text evidence="10">The sequence shown here is derived from an EMBL/GenBank/DDBJ whole genome shotgun (WGS) entry which is preliminary data.</text>
</comment>
<dbReference type="PROSITE" id="PS50096">
    <property type="entry name" value="IQ"/>
    <property type="match status" value="1"/>
</dbReference>
<evidence type="ECO:0000256" key="1">
    <source>
        <dbReference type="ARBA" id="ARBA00005234"/>
    </source>
</evidence>
<dbReference type="Gene3D" id="3.40.395.10">
    <property type="entry name" value="Adenoviral Proteinase, Chain A"/>
    <property type="match status" value="2"/>
</dbReference>
<dbReference type="PROSITE" id="PS50157">
    <property type="entry name" value="ZINC_FINGER_C2H2_2"/>
    <property type="match status" value="1"/>
</dbReference>
<dbReference type="GO" id="GO:0008234">
    <property type="term" value="F:cysteine-type peptidase activity"/>
    <property type="evidence" value="ECO:0007669"/>
    <property type="project" value="UniProtKB-KW"/>
</dbReference>
<dbReference type="GO" id="GO:0003677">
    <property type="term" value="F:DNA binding"/>
    <property type="evidence" value="ECO:0007669"/>
    <property type="project" value="InterPro"/>
</dbReference>
<dbReference type="SMART" id="SM00526">
    <property type="entry name" value="H15"/>
    <property type="match status" value="1"/>
</dbReference>
<evidence type="ECO:0000259" key="8">
    <source>
        <dbReference type="PROSITE" id="PS50600"/>
    </source>
</evidence>
<dbReference type="InterPro" id="IPR036388">
    <property type="entry name" value="WH-like_DNA-bd_sf"/>
</dbReference>
<evidence type="ECO:0000313" key="11">
    <source>
        <dbReference type="Proteomes" id="UP000198287"/>
    </source>
</evidence>
<dbReference type="InterPro" id="IPR038765">
    <property type="entry name" value="Papain-like_cys_pep_sf"/>
</dbReference>
<dbReference type="GO" id="GO:0008270">
    <property type="term" value="F:zinc ion binding"/>
    <property type="evidence" value="ECO:0007669"/>
    <property type="project" value="UniProtKB-KW"/>
</dbReference>
<dbReference type="Proteomes" id="UP000198287">
    <property type="component" value="Unassembled WGS sequence"/>
</dbReference>
<dbReference type="GO" id="GO:0019784">
    <property type="term" value="F:deNEDDylase activity"/>
    <property type="evidence" value="ECO:0007669"/>
    <property type="project" value="InterPro"/>
</dbReference>
<dbReference type="PROSITE" id="PS51504">
    <property type="entry name" value="H15"/>
    <property type="match status" value="1"/>
</dbReference>
<keyword evidence="2 10" id="KW-0645">Protease</keyword>
<keyword evidence="11" id="KW-1185">Reference proteome</keyword>
<keyword evidence="5" id="KW-0863">Zinc-finger</keyword>
<evidence type="ECO:0000313" key="10">
    <source>
        <dbReference type="EMBL" id="OXA61508.1"/>
    </source>
</evidence>
<name>A0A226EWG0_FOLCA</name>
<reference evidence="10 11" key="1">
    <citation type="submission" date="2015-12" db="EMBL/GenBank/DDBJ databases">
        <title>The genome of Folsomia candida.</title>
        <authorList>
            <person name="Faddeeva A."/>
            <person name="Derks M.F."/>
            <person name="Anvar Y."/>
            <person name="Smit S."/>
            <person name="Van Straalen N."/>
            <person name="Roelofs D."/>
        </authorList>
    </citation>
    <scope>NUCLEOTIDE SEQUENCE [LARGE SCALE GENOMIC DNA]</scope>
    <source>
        <strain evidence="10 11">VU population</strain>
        <tissue evidence="10">Whole body</tissue>
    </source>
</reference>
<protein>
    <submittedName>
        <fullName evidence="10">Sentrin-specific protease 8</fullName>
    </submittedName>
</protein>
<evidence type="ECO:0000259" key="7">
    <source>
        <dbReference type="PROSITE" id="PS50157"/>
    </source>
</evidence>
<dbReference type="STRING" id="158441.A0A226EWG0"/>
<gene>
    <name evidence="10" type="ORF">Fcan01_02193</name>
</gene>
<dbReference type="GO" id="GO:0006508">
    <property type="term" value="P:proteolysis"/>
    <property type="evidence" value="ECO:0007669"/>
    <property type="project" value="UniProtKB-KW"/>
</dbReference>
<dbReference type="SUPFAM" id="SSF54001">
    <property type="entry name" value="Cysteine proteinases"/>
    <property type="match status" value="1"/>
</dbReference>
<dbReference type="AlphaFoldDB" id="A0A226EWG0"/>
<evidence type="ECO:0000256" key="5">
    <source>
        <dbReference type="PROSITE-ProRule" id="PRU00042"/>
    </source>
</evidence>
<feature type="domain" description="H15" evidence="9">
    <location>
        <begin position="391"/>
        <end position="463"/>
    </location>
</feature>
<feature type="region of interest" description="Disordered" evidence="6">
    <location>
        <begin position="1"/>
        <end position="22"/>
    </location>
</feature>
<evidence type="ECO:0000256" key="4">
    <source>
        <dbReference type="ARBA" id="ARBA00022807"/>
    </source>
</evidence>
<feature type="domain" description="C2H2-type" evidence="7">
    <location>
        <begin position="29"/>
        <end position="65"/>
    </location>
</feature>
<dbReference type="InterPro" id="IPR036390">
    <property type="entry name" value="WH_DNA-bd_sf"/>
</dbReference>
<proteinExistence type="inferred from homology"/>
<organism evidence="10 11">
    <name type="scientific">Folsomia candida</name>
    <name type="common">Springtail</name>
    <dbReference type="NCBI Taxonomy" id="158441"/>
    <lineage>
        <taxon>Eukaryota</taxon>
        <taxon>Metazoa</taxon>
        <taxon>Ecdysozoa</taxon>
        <taxon>Arthropoda</taxon>
        <taxon>Hexapoda</taxon>
        <taxon>Collembola</taxon>
        <taxon>Entomobryomorpha</taxon>
        <taxon>Isotomoidea</taxon>
        <taxon>Isotomidae</taxon>
        <taxon>Proisotominae</taxon>
        <taxon>Folsomia</taxon>
    </lineage>
</organism>
<evidence type="ECO:0000256" key="3">
    <source>
        <dbReference type="ARBA" id="ARBA00022801"/>
    </source>
</evidence>
<keyword evidence="5" id="KW-0479">Metal-binding</keyword>
<evidence type="ECO:0000256" key="2">
    <source>
        <dbReference type="ARBA" id="ARBA00022670"/>
    </source>
</evidence>
<evidence type="ECO:0000256" key="6">
    <source>
        <dbReference type="SAM" id="MobiDB-lite"/>
    </source>
</evidence>
<dbReference type="EMBL" id="LNIX01000001">
    <property type="protein sequence ID" value="OXA61508.1"/>
    <property type="molecule type" value="Genomic_DNA"/>
</dbReference>
<keyword evidence="4" id="KW-0788">Thiol protease</keyword>
<keyword evidence="5" id="KW-0862">Zinc</keyword>
<dbReference type="SUPFAM" id="SSF46785">
    <property type="entry name" value="Winged helix' DNA-binding domain"/>
    <property type="match status" value="1"/>
</dbReference>
<feature type="region of interest" description="Disordered" evidence="6">
    <location>
        <begin position="478"/>
        <end position="535"/>
    </location>
</feature>
<dbReference type="PROSITE" id="PS50600">
    <property type="entry name" value="ULP_PROTEASE"/>
    <property type="match status" value="1"/>
</dbReference>
<dbReference type="GO" id="GO:0006334">
    <property type="term" value="P:nucleosome assembly"/>
    <property type="evidence" value="ECO:0007669"/>
    <property type="project" value="InterPro"/>
</dbReference>
<feature type="domain" description="Ubiquitin-like protease family profile" evidence="8">
    <location>
        <begin position="547"/>
        <end position="682"/>
    </location>
</feature>
<dbReference type="PANTHER" id="PTHR46468">
    <property type="entry name" value="SENTRIN-SPECIFIC PROTEASE 8"/>
    <property type="match status" value="1"/>
</dbReference>
<dbReference type="InterPro" id="IPR044613">
    <property type="entry name" value="Nep1/2-like"/>
</dbReference>
<dbReference type="PANTHER" id="PTHR46468:SF1">
    <property type="entry name" value="SENTRIN-SPECIFIC PROTEASE 8"/>
    <property type="match status" value="1"/>
</dbReference>
<dbReference type="Pfam" id="PF00538">
    <property type="entry name" value="Linker_histone"/>
    <property type="match status" value="1"/>
</dbReference>
<dbReference type="InterPro" id="IPR005818">
    <property type="entry name" value="Histone_H1/H5_H15"/>
</dbReference>